<protein>
    <submittedName>
        <fullName evidence="2">Uncharacterized protein</fullName>
    </submittedName>
</protein>
<reference evidence="2 3" key="1">
    <citation type="submission" date="2018-11" db="EMBL/GenBank/DDBJ databases">
        <title>The draft genome sequence of Amphritea balenae JAMM 1525T.</title>
        <authorList>
            <person name="Fang Z."/>
            <person name="Zhang Y."/>
            <person name="Han X."/>
        </authorList>
    </citation>
    <scope>NUCLEOTIDE SEQUENCE [LARGE SCALE GENOMIC DNA]</scope>
    <source>
        <strain evidence="2 3">JAMM 1525</strain>
    </source>
</reference>
<keyword evidence="3" id="KW-1185">Reference proteome</keyword>
<evidence type="ECO:0000313" key="2">
    <source>
        <dbReference type="EMBL" id="RRC98254.1"/>
    </source>
</evidence>
<comment type="caution">
    <text evidence="2">The sequence shown here is derived from an EMBL/GenBank/DDBJ whole genome shotgun (WGS) entry which is preliminary data.</text>
</comment>
<dbReference type="AlphaFoldDB" id="A0A3P1SMU4"/>
<accession>A0A3P1SMU4</accession>
<sequence length="89" mass="9432">MKAKILTTAFSLLLLNSPLALADCSDEQTWCETKCEVKHLGDDAAVTGCKSKCVAARAACSTKVGAETAWEATKDAADNTKSFFKGLTE</sequence>
<dbReference type="RefSeq" id="WP_124926834.1">
    <property type="nucleotide sequence ID" value="NZ_BMOH01000007.1"/>
</dbReference>
<feature type="signal peptide" evidence="1">
    <location>
        <begin position="1"/>
        <end position="22"/>
    </location>
</feature>
<keyword evidence="1" id="KW-0732">Signal</keyword>
<evidence type="ECO:0000256" key="1">
    <source>
        <dbReference type="SAM" id="SignalP"/>
    </source>
</evidence>
<evidence type="ECO:0000313" key="3">
    <source>
        <dbReference type="Proteomes" id="UP000267535"/>
    </source>
</evidence>
<dbReference type="OrthoDB" id="6089775at2"/>
<name>A0A3P1SMU4_9GAMM</name>
<organism evidence="2 3">
    <name type="scientific">Amphritea balenae</name>
    <dbReference type="NCBI Taxonomy" id="452629"/>
    <lineage>
        <taxon>Bacteria</taxon>
        <taxon>Pseudomonadati</taxon>
        <taxon>Pseudomonadota</taxon>
        <taxon>Gammaproteobacteria</taxon>
        <taxon>Oceanospirillales</taxon>
        <taxon>Oceanospirillaceae</taxon>
        <taxon>Amphritea</taxon>
    </lineage>
</organism>
<dbReference type="Proteomes" id="UP000267535">
    <property type="component" value="Unassembled WGS sequence"/>
</dbReference>
<proteinExistence type="predicted"/>
<feature type="chain" id="PRO_5018287525" evidence="1">
    <location>
        <begin position="23"/>
        <end position="89"/>
    </location>
</feature>
<gene>
    <name evidence="2" type="ORF">EHS89_14275</name>
</gene>
<dbReference type="EMBL" id="RQXV01000008">
    <property type="protein sequence ID" value="RRC98254.1"/>
    <property type="molecule type" value="Genomic_DNA"/>
</dbReference>